<dbReference type="InterPro" id="IPR001647">
    <property type="entry name" value="HTH_TetR"/>
</dbReference>
<dbReference type="PANTHER" id="PTHR30055">
    <property type="entry name" value="HTH-TYPE TRANSCRIPTIONAL REGULATOR RUTR"/>
    <property type="match status" value="1"/>
</dbReference>
<evidence type="ECO:0000256" key="1">
    <source>
        <dbReference type="ARBA" id="ARBA00023015"/>
    </source>
</evidence>
<feature type="DNA-binding region" description="H-T-H motif" evidence="4">
    <location>
        <begin position="49"/>
        <end position="68"/>
    </location>
</feature>
<dbReference type="PATRIC" id="fig|1280951.3.peg.479"/>
<evidence type="ECO:0000256" key="4">
    <source>
        <dbReference type="PROSITE-ProRule" id="PRU00335"/>
    </source>
</evidence>
<dbReference type="GO" id="GO:0000976">
    <property type="term" value="F:transcription cis-regulatory region binding"/>
    <property type="evidence" value="ECO:0007669"/>
    <property type="project" value="TreeGrafter"/>
</dbReference>
<keyword evidence="2 4" id="KW-0238">DNA-binding</keyword>
<dbReference type="SUPFAM" id="SSF46689">
    <property type="entry name" value="Homeodomain-like"/>
    <property type="match status" value="1"/>
</dbReference>
<evidence type="ECO:0000313" key="8">
    <source>
        <dbReference type="Proteomes" id="UP000025061"/>
    </source>
</evidence>
<protein>
    <submittedName>
        <fullName evidence="7">TetR family transcriptional regulator</fullName>
    </submittedName>
</protein>
<dbReference type="PROSITE" id="PS50977">
    <property type="entry name" value="HTH_TETR_2"/>
    <property type="match status" value="1"/>
</dbReference>
<dbReference type="InterPro" id="IPR050109">
    <property type="entry name" value="HTH-type_TetR-like_transc_reg"/>
</dbReference>
<feature type="region of interest" description="Disordered" evidence="5">
    <location>
        <begin position="1"/>
        <end position="26"/>
    </location>
</feature>
<dbReference type="RefSeq" id="WP_035590187.1">
    <property type="nucleotide sequence ID" value="NZ_ARYI01000001.1"/>
</dbReference>
<evidence type="ECO:0000256" key="2">
    <source>
        <dbReference type="ARBA" id="ARBA00023125"/>
    </source>
</evidence>
<dbReference type="InterPro" id="IPR036271">
    <property type="entry name" value="Tet_transcr_reg_TetR-rel_C_sf"/>
</dbReference>
<gene>
    <name evidence="7" type="ORF">HHI_02375</name>
</gene>
<reference evidence="7 8" key="1">
    <citation type="submission" date="2013-04" db="EMBL/GenBank/DDBJ databases">
        <title>Hyphomonas hirschiana VP5 Genome Sequencing.</title>
        <authorList>
            <person name="Lai Q."/>
            <person name="Shao Z."/>
        </authorList>
    </citation>
    <scope>NUCLEOTIDE SEQUENCE [LARGE SCALE GENOMIC DNA]</scope>
    <source>
        <strain evidence="7 8">VP5</strain>
    </source>
</reference>
<dbReference type="AlphaFoldDB" id="A0A059G0B7"/>
<dbReference type="SUPFAM" id="SSF48498">
    <property type="entry name" value="Tetracyclin repressor-like, C-terminal domain"/>
    <property type="match status" value="1"/>
</dbReference>
<dbReference type="Proteomes" id="UP000025061">
    <property type="component" value="Unassembled WGS sequence"/>
</dbReference>
<name>A0A059G0B7_9PROT</name>
<evidence type="ECO:0000259" key="6">
    <source>
        <dbReference type="PROSITE" id="PS50977"/>
    </source>
</evidence>
<dbReference type="Gene3D" id="1.10.357.10">
    <property type="entry name" value="Tetracycline Repressor, domain 2"/>
    <property type="match status" value="1"/>
</dbReference>
<proteinExistence type="predicted"/>
<feature type="domain" description="HTH tetR-type" evidence="6">
    <location>
        <begin position="26"/>
        <end position="86"/>
    </location>
</feature>
<keyword evidence="8" id="KW-1185">Reference proteome</keyword>
<dbReference type="PANTHER" id="PTHR30055:SF234">
    <property type="entry name" value="HTH-TYPE TRANSCRIPTIONAL REGULATOR BETI"/>
    <property type="match status" value="1"/>
</dbReference>
<keyword evidence="3" id="KW-0804">Transcription</keyword>
<dbReference type="OrthoDB" id="5293556at2"/>
<organism evidence="7 8">
    <name type="scientific">Hyphomonas hirschiana VP5</name>
    <dbReference type="NCBI Taxonomy" id="1280951"/>
    <lineage>
        <taxon>Bacteria</taxon>
        <taxon>Pseudomonadati</taxon>
        <taxon>Pseudomonadota</taxon>
        <taxon>Alphaproteobacteria</taxon>
        <taxon>Hyphomonadales</taxon>
        <taxon>Hyphomonadaceae</taxon>
        <taxon>Hyphomonas</taxon>
    </lineage>
</organism>
<evidence type="ECO:0000313" key="7">
    <source>
        <dbReference type="EMBL" id="KCZ96488.1"/>
    </source>
</evidence>
<dbReference type="GO" id="GO:0003700">
    <property type="term" value="F:DNA-binding transcription factor activity"/>
    <property type="evidence" value="ECO:0007669"/>
    <property type="project" value="TreeGrafter"/>
</dbReference>
<keyword evidence="1" id="KW-0805">Transcription regulation</keyword>
<evidence type="ECO:0000256" key="3">
    <source>
        <dbReference type="ARBA" id="ARBA00023163"/>
    </source>
</evidence>
<sequence>MSDTGSNAGAISAAPPGRMTQAERRDRSERELLAAAIRVVAGQGVSAATFDAIGREAGFSRGLVTQRFGSKDGLIRALITHLHEWQADGLDDAQVAEMDGLTALCAFAELHCETIRSSVETDTYFMLLAAAVADRLETREAFRESHEIERVLIRGFIERGQASGDIRKDVDADAEALLAGCSLLGMRMQALVDPGFDAAPVRDALVASFKARLGLSPGEGKKKQ</sequence>
<dbReference type="InterPro" id="IPR009057">
    <property type="entry name" value="Homeodomain-like_sf"/>
</dbReference>
<comment type="caution">
    <text evidence="7">The sequence shown here is derived from an EMBL/GenBank/DDBJ whole genome shotgun (WGS) entry which is preliminary data.</text>
</comment>
<accession>A0A059G0B7</accession>
<evidence type="ECO:0000256" key="5">
    <source>
        <dbReference type="SAM" id="MobiDB-lite"/>
    </source>
</evidence>
<dbReference type="EMBL" id="ARYI01000001">
    <property type="protein sequence ID" value="KCZ96488.1"/>
    <property type="molecule type" value="Genomic_DNA"/>
</dbReference>
<dbReference type="Pfam" id="PF00440">
    <property type="entry name" value="TetR_N"/>
    <property type="match status" value="1"/>
</dbReference>